<evidence type="ECO:0000256" key="1">
    <source>
        <dbReference type="SAM" id="MobiDB-lite"/>
    </source>
</evidence>
<gene>
    <name evidence="3" type="ORF">AB0470_16355</name>
</gene>
<keyword evidence="2" id="KW-0732">Signal</keyword>
<feature type="chain" id="PRO_5046632716" description="Chitin-binding protein" evidence="2">
    <location>
        <begin position="28"/>
        <end position="249"/>
    </location>
</feature>
<evidence type="ECO:0000313" key="3">
    <source>
        <dbReference type="EMBL" id="MEV8461110.1"/>
    </source>
</evidence>
<evidence type="ECO:0000313" key="4">
    <source>
        <dbReference type="Proteomes" id="UP001553148"/>
    </source>
</evidence>
<feature type="compositionally biased region" description="Low complexity" evidence="1">
    <location>
        <begin position="170"/>
        <end position="202"/>
    </location>
</feature>
<organism evidence="3 4">
    <name type="scientific">Streptomyces griseosporeus</name>
    <dbReference type="NCBI Taxonomy" id="1910"/>
    <lineage>
        <taxon>Bacteria</taxon>
        <taxon>Bacillati</taxon>
        <taxon>Actinomycetota</taxon>
        <taxon>Actinomycetes</taxon>
        <taxon>Kitasatosporales</taxon>
        <taxon>Streptomycetaceae</taxon>
        <taxon>Streptomyces</taxon>
    </lineage>
</organism>
<evidence type="ECO:0008006" key="5">
    <source>
        <dbReference type="Google" id="ProtNLM"/>
    </source>
</evidence>
<dbReference type="RefSeq" id="WP_204359414.1">
    <property type="nucleotide sequence ID" value="NZ_JBFAUJ010000006.1"/>
</dbReference>
<evidence type="ECO:0000256" key="2">
    <source>
        <dbReference type="SAM" id="SignalP"/>
    </source>
</evidence>
<sequence length="249" mass="25394">MSPRPLKAAVTLAATAALCLSAAPAHAAPDPDAVAWTELGKVYAATARFAYEPLASPAGFTRSDTCVTDGQKGGMGYHYFNAANVGSLDPAKPAGLVYTSDDDGSRDLAAVEWVVKDTGQAAPQLFGETFTKDVLPGHYTLMAWIYEDNPSGMFTPWNTTLACPSAVTVSPDPAAPSTADTGTTGTSTTDAGTAGTSTAADAGSTDGVLDLGKLDDLGAFLDLGKLDELIDLDGLTGLAGLDTLLDSLL</sequence>
<name>A0ABV3KP64_STRGS</name>
<accession>A0ABV3KP64</accession>
<dbReference type="EMBL" id="JBFAUJ010000006">
    <property type="protein sequence ID" value="MEV8461110.1"/>
    <property type="molecule type" value="Genomic_DNA"/>
</dbReference>
<proteinExistence type="predicted"/>
<comment type="caution">
    <text evidence="3">The sequence shown here is derived from an EMBL/GenBank/DDBJ whole genome shotgun (WGS) entry which is preliminary data.</text>
</comment>
<feature type="signal peptide" evidence="2">
    <location>
        <begin position="1"/>
        <end position="27"/>
    </location>
</feature>
<dbReference type="Proteomes" id="UP001553148">
    <property type="component" value="Unassembled WGS sequence"/>
</dbReference>
<keyword evidence="4" id="KW-1185">Reference proteome</keyword>
<reference evidence="3 4" key="1">
    <citation type="submission" date="2024-06" db="EMBL/GenBank/DDBJ databases">
        <title>The Natural Products Discovery Center: Release of the First 8490 Sequenced Strains for Exploring Actinobacteria Biosynthetic Diversity.</title>
        <authorList>
            <person name="Kalkreuter E."/>
            <person name="Kautsar S.A."/>
            <person name="Yang D."/>
            <person name="Bader C.D."/>
            <person name="Teijaro C.N."/>
            <person name="Fluegel L."/>
            <person name="Davis C.M."/>
            <person name="Simpson J.R."/>
            <person name="Lauterbach L."/>
            <person name="Steele A.D."/>
            <person name="Gui C."/>
            <person name="Meng S."/>
            <person name="Li G."/>
            <person name="Viehrig K."/>
            <person name="Ye F."/>
            <person name="Su P."/>
            <person name="Kiefer A.F."/>
            <person name="Nichols A."/>
            <person name="Cepeda A.J."/>
            <person name="Yan W."/>
            <person name="Fan B."/>
            <person name="Jiang Y."/>
            <person name="Adhikari A."/>
            <person name="Zheng C.-J."/>
            <person name="Schuster L."/>
            <person name="Cowan T.M."/>
            <person name="Smanski M.J."/>
            <person name="Chevrette M.G."/>
            <person name="De Carvalho L.P.S."/>
            <person name="Shen B."/>
        </authorList>
    </citation>
    <scope>NUCLEOTIDE SEQUENCE [LARGE SCALE GENOMIC DNA]</scope>
    <source>
        <strain evidence="3 4">NPDC052360</strain>
    </source>
</reference>
<protein>
    <recommendedName>
        <fullName evidence="5">Chitin-binding protein</fullName>
    </recommendedName>
</protein>
<feature type="region of interest" description="Disordered" evidence="1">
    <location>
        <begin position="168"/>
        <end position="202"/>
    </location>
</feature>